<proteinExistence type="predicted"/>
<dbReference type="Pfam" id="PF00254">
    <property type="entry name" value="FKBP_C"/>
    <property type="match status" value="1"/>
</dbReference>
<dbReference type="SUPFAM" id="SSF50249">
    <property type="entry name" value="Nucleic acid-binding proteins"/>
    <property type="match status" value="1"/>
</dbReference>
<dbReference type="InterPro" id="IPR043368">
    <property type="entry name" value="FKBP3"/>
</dbReference>
<dbReference type="PANTHER" id="PTHR46493:SF1">
    <property type="entry name" value="PEPTIDYL-PROLYL CIS-TRANS ISOMERASE FKBP3"/>
    <property type="match status" value="1"/>
</dbReference>
<dbReference type="OMA" id="DCCDLSE"/>
<dbReference type="Gene3D" id="3.10.50.40">
    <property type="match status" value="1"/>
</dbReference>
<dbReference type="STRING" id="2903.R1E2V4"/>
<dbReference type="GO" id="GO:0003755">
    <property type="term" value="F:peptidyl-prolyl cis-trans isomerase activity"/>
    <property type="evidence" value="ECO:0007669"/>
    <property type="project" value="UniProtKB-KW"/>
</dbReference>
<dbReference type="EC" id="5.2.1.8" evidence="1"/>
<keyword evidence="7" id="KW-1185">Reference proteome</keyword>
<dbReference type="InterPro" id="IPR003029">
    <property type="entry name" value="S1_domain"/>
</dbReference>
<dbReference type="KEGG" id="ehx:EMIHUDRAFT_447456"/>
<evidence type="ECO:0000256" key="2">
    <source>
        <dbReference type="SAM" id="Coils"/>
    </source>
</evidence>
<dbReference type="HOGENOM" id="CLU_718507_0_0_1"/>
<dbReference type="eggNOG" id="KOG0544">
    <property type="taxonomic scope" value="Eukaryota"/>
</dbReference>
<feature type="domain" description="S1 motif" evidence="5">
    <location>
        <begin position="25"/>
        <end position="89"/>
    </location>
</feature>
<sequence>MAAGSRLAAQAIRKEGGITRALSRKQHLRGVVRGLTTFGAFVDVGCSRDGLLHVSEAAELQLARLCVGQRLDLFVKREGEGARIELLQGPNNNKQVIELCTEDGGCRYEHPRLTCTRGSSGVPQASLKKRRRMGIVEEVEAQLAALNARLPELEGKANKKERTAVNKQIYTLENDDTYVAAKKSQIEGGRAAAASEEDAAHAKRLEEEESARAAAEEAAEARAAAKVKGAAGAGAAEEEDGESHLEFKQLKKGDGETAPSKGDYVYCCYTGTFAPGTEHGGKDLSGKQFDSTWDSKLKKHRPLHFQHGGGKAIRGWDEALKRMTLGEKAELTIGPRWAYRKGGIQDDAGGYVVPPNATLCFQMQLVGVRDAKHDDASIQWGKGRG</sequence>
<feature type="domain" description="PPIase FKBP-type" evidence="4">
    <location>
        <begin position="262"/>
        <end position="369"/>
    </location>
</feature>
<evidence type="ECO:0000259" key="4">
    <source>
        <dbReference type="PROSITE" id="PS50059"/>
    </source>
</evidence>
<dbReference type="Gene3D" id="2.40.50.140">
    <property type="entry name" value="Nucleic acid-binding proteins"/>
    <property type="match status" value="1"/>
</dbReference>
<dbReference type="InterPro" id="IPR046357">
    <property type="entry name" value="PPIase_dom_sf"/>
</dbReference>
<comment type="catalytic activity">
    <reaction evidence="1">
        <text>[protein]-peptidylproline (omega=180) = [protein]-peptidylproline (omega=0)</text>
        <dbReference type="Rhea" id="RHEA:16237"/>
        <dbReference type="Rhea" id="RHEA-COMP:10747"/>
        <dbReference type="Rhea" id="RHEA-COMP:10748"/>
        <dbReference type="ChEBI" id="CHEBI:83833"/>
        <dbReference type="ChEBI" id="CHEBI:83834"/>
        <dbReference type="EC" id="5.2.1.8"/>
    </reaction>
</comment>
<dbReference type="GeneID" id="17287017"/>
<keyword evidence="1" id="KW-0413">Isomerase</keyword>
<dbReference type="PROSITE" id="PS50059">
    <property type="entry name" value="FKBP_PPIASE"/>
    <property type="match status" value="1"/>
</dbReference>
<evidence type="ECO:0000256" key="3">
    <source>
        <dbReference type="SAM" id="MobiDB-lite"/>
    </source>
</evidence>
<reference evidence="7" key="1">
    <citation type="journal article" date="2013" name="Nature">
        <title>Pan genome of the phytoplankton Emiliania underpins its global distribution.</title>
        <authorList>
            <person name="Read B.A."/>
            <person name="Kegel J."/>
            <person name="Klute M.J."/>
            <person name="Kuo A."/>
            <person name="Lefebvre S.C."/>
            <person name="Maumus F."/>
            <person name="Mayer C."/>
            <person name="Miller J."/>
            <person name="Monier A."/>
            <person name="Salamov A."/>
            <person name="Young J."/>
            <person name="Aguilar M."/>
            <person name="Claverie J.M."/>
            <person name="Frickenhaus S."/>
            <person name="Gonzalez K."/>
            <person name="Herman E.K."/>
            <person name="Lin Y.C."/>
            <person name="Napier J."/>
            <person name="Ogata H."/>
            <person name="Sarno A.F."/>
            <person name="Shmutz J."/>
            <person name="Schroeder D."/>
            <person name="de Vargas C."/>
            <person name="Verret F."/>
            <person name="von Dassow P."/>
            <person name="Valentin K."/>
            <person name="Van de Peer Y."/>
            <person name="Wheeler G."/>
            <person name="Dacks J.B."/>
            <person name="Delwiche C.F."/>
            <person name="Dyhrman S.T."/>
            <person name="Glockner G."/>
            <person name="John U."/>
            <person name="Richards T."/>
            <person name="Worden A.Z."/>
            <person name="Zhang X."/>
            <person name="Grigoriev I.V."/>
            <person name="Allen A.E."/>
            <person name="Bidle K."/>
            <person name="Borodovsky M."/>
            <person name="Bowler C."/>
            <person name="Brownlee C."/>
            <person name="Cock J.M."/>
            <person name="Elias M."/>
            <person name="Gladyshev V.N."/>
            <person name="Groth M."/>
            <person name="Guda C."/>
            <person name="Hadaegh A."/>
            <person name="Iglesias-Rodriguez M.D."/>
            <person name="Jenkins J."/>
            <person name="Jones B.M."/>
            <person name="Lawson T."/>
            <person name="Leese F."/>
            <person name="Lindquist E."/>
            <person name="Lobanov A."/>
            <person name="Lomsadze A."/>
            <person name="Malik S.B."/>
            <person name="Marsh M.E."/>
            <person name="Mackinder L."/>
            <person name="Mock T."/>
            <person name="Mueller-Roeber B."/>
            <person name="Pagarete A."/>
            <person name="Parker M."/>
            <person name="Probert I."/>
            <person name="Quesneville H."/>
            <person name="Raines C."/>
            <person name="Rensing S.A."/>
            <person name="Riano-Pachon D.M."/>
            <person name="Richier S."/>
            <person name="Rokitta S."/>
            <person name="Shiraiwa Y."/>
            <person name="Soanes D.M."/>
            <person name="van der Giezen M."/>
            <person name="Wahlund T.M."/>
            <person name="Williams B."/>
            <person name="Wilson W."/>
            <person name="Wolfe G."/>
            <person name="Wurch L.L."/>
        </authorList>
    </citation>
    <scope>NUCLEOTIDE SEQUENCE</scope>
</reference>
<feature type="compositionally biased region" description="Basic and acidic residues" evidence="3">
    <location>
        <begin position="242"/>
        <end position="255"/>
    </location>
</feature>
<dbReference type="PROSITE" id="PS50126">
    <property type="entry name" value="S1"/>
    <property type="match status" value="1"/>
</dbReference>
<dbReference type="InterPro" id="IPR012340">
    <property type="entry name" value="NA-bd_OB-fold"/>
</dbReference>
<dbReference type="SUPFAM" id="SSF54534">
    <property type="entry name" value="FKBP-like"/>
    <property type="match status" value="1"/>
</dbReference>
<dbReference type="InterPro" id="IPR057491">
    <property type="entry name" value="DiatomPyrShell"/>
</dbReference>
<feature type="region of interest" description="Disordered" evidence="3">
    <location>
        <begin position="230"/>
        <end position="256"/>
    </location>
</feature>
<protein>
    <recommendedName>
        <fullName evidence="1">peptidylprolyl isomerase</fullName>
        <ecNumber evidence="1">5.2.1.8</ecNumber>
    </recommendedName>
</protein>
<dbReference type="GO" id="GO:0003676">
    <property type="term" value="F:nucleic acid binding"/>
    <property type="evidence" value="ECO:0007669"/>
    <property type="project" value="InterPro"/>
</dbReference>
<feature type="region of interest" description="Disordered" evidence="3">
    <location>
        <begin position="189"/>
        <end position="218"/>
    </location>
</feature>
<evidence type="ECO:0000313" key="6">
    <source>
        <dbReference type="EnsemblProtists" id="EOD41747"/>
    </source>
</evidence>
<name>A0A0D3L162_EMIH1</name>
<keyword evidence="1" id="KW-0697">Rotamase</keyword>
<dbReference type="PANTHER" id="PTHR46493">
    <property type="entry name" value="PEPTIDYL-PROLYL CIS-TRANS ISOMERASE FKBP3"/>
    <property type="match status" value="1"/>
</dbReference>
<dbReference type="Pfam" id="PF25192">
    <property type="entry name" value="DiatomPyrShell"/>
    <property type="match status" value="1"/>
</dbReference>
<evidence type="ECO:0000313" key="7">
    <source>
        <dbReference type="Proteomes" id="UP000013827"/>
    </source>
</evidence>
<dbReference type="EnsemblProtists" id="EOD41747">
    <property type="protein sequence ID" value="EOD41747"/>
    <property type="gene ID" value="EMIHUDRAFT_447456"/>
</dbReference>
<reference evidence="6" key="2">
    <citation type="submission" date="2024-10" db="UniProtKB">
        <authorList>
            <consortium name="EnsemblProtists"/>
        </authorList>
    </citation>
    <scope>IDENTIFICATION</scope>
</reference>
<accession>A0A0D3L162</accession>
<feature type="coiled-coil region" evidence="2">
    <location>
        <begin position="136"/>
        <end position="163"/>
    </location>
</feature>
<feature type="compositionally biased region" description="Basic and acidic residues" evidence="3">
    <location>
        <begin position="198"/>
        <end position="215"/>
    </location>
</feature>
<evidence type="ECO:0000256" key="1">
    <source>
        <dbReference type="PROSITE-ProRule" id="PRU00277"/>
    </source>
</evidence>
<organism evidence="6 7">
    <name type="scientific">Emiliania huxleyi (strain CCMP1516)</name>
    <dbReference type="NCBI Taxonomy" id="280463"/>
    <lineage>
        <taxon>Eukaryota</taxon>
        <taxon>Haptista</taxon>
        <taxon>Haptophyta</taxon>
        <taxon>Prymnesiophyceae</taxon>
        <taxon>Isochrysidales</taxon>
        <taxon>Noelaerhabdaceae</taxon>
        <taxon>Emiliania</taxon>
    </lineage>
</organism>
<evidence type="ECO:0000259" key="5">
    <source>
        <dbReference type="PROSITE" id="PS50126"/>
    </source>
</evidence>
<dbReference type="Proteomes" id="UP000013827">
    <property type="component" value="Unassembled WGS sequence"/>
</dbReference>
<dbReference type="PaxDb" id="2903-EOD41747"/>
<dbReference type="AlphaFoldDB" id="A0A0D3L162"/>
<dbReference type="InterPro" id="IPR001179">
    <property type="entry name" value="PPIase_FKBP_dom"/>
</dbReference>
<keyword evidence="2" id="KW-0175">Coiled coil</keyword>
<dbReference type="RefSeq" id="XP_005794176.1">
    <property type="nucleotide sequence ID" value="XM_005794119.1"/>
</dbReference>